<evidence type="ECO:0000259" key="2">
    <source>
        <dbReference type="PROSITE" id="PS51360"/>
    </source>
</evidence>
<dbReference type="InterPro" id="IPR004343">
    <property type="entry name" value="Plus-3_dom"/>
</dbReference>
<comment type="caution">
    <text evidence="3">The sequence shown here is derived from an EMBL/GenBank/DDBJ whole genome shotgun (WGS) entry which is preliminary data.</text>
</comment>
<reference evidence="3 4" key="1">
    <citation type="journal article" date="2019" name="G3 (Bethesda)">
        <title>Sequencing of a Wild Apple (Malus baccata) Genome Unravels the Differences Between Cultivated and Wild Apple Species Regarding Disease Resistance and Cold Tolerance.</title>
        <authorList>
            <person name="Chen X."/>
        </authorList>
    </citation>
    <scope>NUCLEOTIDE SEQUENCE [LARGE SCALE GENOMIC DNA]</scope>
    <source>
        <strain evidence="4">cv. Shandingzi</strain>
        <tissue evidence="3">Leaves</tissue>
    </source>
</reference>
<gene>
    <name evidence="3" type="ORF">C1H46_038330</name>
</gene>
<sequence>MPLQAVLCLLCFQPKWDKGKAPQSRKETPPLPSSRVRSSARSDDRAAFKDDALNELRAKRLKLHDPEAHRKLRYASRSEDDGSSGDDAMIDSDDERSEGLTFDDIKEITIRRSKLAKWFMEPFSEELIVVCVVRVGRSKSGTINGGSSTGRHSGNCSSFGSCGWCGEVD</sequence>
<feature type="compositionally biased region" description="Acidic residues" evidence="1">
    <location>
        <begin position="81"/>
        <end position="96"/>
    </location>
</feature>
<dbReference type="GO" id="GO:0003677">
    <property type="term" value="F:DNA binding"/>
    <property type="evidence" value="ECO:0007669"/>
    <property type="project" value="InterPro"/>
</dbReference>
<evidence type="ECO:0000256" key="1">
    <source>
        <dbReference type="SAM" id="MobiDB-lite"/>
    </source>
</evidence>
<dbReference type="Proteomes" id="UP000315295">
    <property type="component" value="Unassembled WGS sequence"/>
</dbReference>
<organism evidence="3 4">
    <name type="scientific">Malus baccata</name>
    <name type="common">Siberian crab apple</name>
    <name type="synonym">Pyrus baccata</name>
    <dbReference type="NCBI Taxonomy" id="106549"/>
    <lineage>
        <taxon>Eukaryota</taxon>
        <taxon>Viridiplantae</taxon>
        <taxon>Streptophyta</taxon>
        <taxon>Embryophyta</taxon>
        <taxon>Tracheophyta</taxon>
        <taxon>Spermatophyta</taxon>
        <taxon>Magnoliopsida</taxon>
        <taxon>eudicotyledons</taxon>
        <taxon>Gunneridae</taxon>
        <taxon>Pentapetalae</taxon>
        <taxon>rosids</taxon>
        <taxon>fabids</taxon>
        <taxon>Rosales</taxon>
        <taxon>Rosaceae</taxon>
        <taxon>Amygdaloideae</taxon>
        <taxon>Maleae</taxon>
        <taxon>Malus</taxon>
    </lineage>
</organism>
<dbReference type="InterPro" id="IPR036128">
    <property type="entry name" value="Plus3-like_sf"/>
</dbReference>
<dbReference type="EMBL" id="VIEB01001050">
    <property type="protein sequence ID" value="TQD76137.1"/>
    <property type="molecule type" value="Genomic_DNA"/>
</dbReference>
<dbReference type="STRING" id="106549.A0A540KPM3"/>
<dbReference type="Pfam" id="PF03126">
    <property type="entry name" value="Plus-3"/>
    <property type="match status" value="1"/>
</dbReference>
<protein>
    <recommendedName>
        <fullName evidence="2">Plus3 domain-containing protein</fullName>
    </recommendedName>
</protein>
<evidence type="ECO:0000313" key="4">
    <source>
        <dbReference type="Proteomes" id="UP000315295"/>
    </source>
</evidence>
<feature type="region of interest" description="Disordered" evidence="1">
    <location>
        <begin position="17"/>
        <end position="46"/>
    </location>
</feature>
<dbReference type="SUPFAM" id="SSF159042">
    <property type="entry name" value="Plus3-like"/>
    <property type="match status" value="1"/>
</dbReference>
<name>A0A540KPM3_MALBA</name>
<feature type="compositionally biased region" description="Basic and acidic residues" evidence="1">
    <location>
        <begin position="17"/>
        <end position="28"/>
    </location>
</feature>
<keyword evidence="4" id="KW-1185">Reference proteome</keyword>
<dbReference type="Gene3D" id="3.90.70.200">
    <property type="entry name" value="Plus-3 domain"/>
    <property type="match status" value="1"/>
</dbReference>
<accession>A0A540KPM3</accession>
<feature type="domain" description="Plus3" evidence="2">
    <location>
        <begin position="99"/>
        <end position="169"/>
    </location>
</feature>
<dbReference type="AlphaFoldDB" id="A0A540KPM3"/>
<proteinExistence type="predicted"/>
<dbReference type="PROSITE" id="PS51360">
    <property type="entry name" value="PLUS3"/>
    <property type="match status" value="1"/>
</dbReference>
<feature type="region of interest" description="Disordered" evidence="1">
    <location>
        <begin position="69"/>
        <end position="97"/>
    </location>
</feature>
<evidence type="ECO:0000313" key="3">
    <source>
        <dbReference type="EMBL" id="TQD76137.1"/>
    </source>
</evidence>